<keyword evidence="3" id="KW-1185">Reference proteome</keyword>
<dbReference type="OrthoDB" id="185373at2759"/>
<dbReference type="GeneID" id="27360812"/>
<feature type="compositionally biased region" description="Basic and acidic residues" evidence="1">
    <location>
        <begin position="746"/>
        <end position="763"/>
    </location>
</feature>
<dbReference type="RefSeq" id="XP_016259131.1">
    <property type="nucleotide sequence ID" value="XM_016410109.1"/>
</dbReference>
<feature type="compositionally biased region" description="Basic and acidic residues" evidence="1">
    <location>
        <begin position="770"/>
        <end position="787"/>
    </location>
</feature>
<sequence>MRALWAQLPRPRLSGCPPLRSIETTTPLLVRKTTTAPLRRRPTFNDVFTIFLAPVLAAVLIVDTSWKAKQRKDWDDKLLVIHEEIREINEREQRVRNALQLRGIRRGICEQRRGYSTAANARVDAVEEFDNEVEMPLWEGNGEGCMPHVYNPGLRSYAKQMVDVKPAEIYEDAKFSPAELAGFQRYHRLNAIMLSLRLLLHLQVGPSPYFSLAPGEDAADVENVEFSQDSNRLIEMLRLTRDEMRTFRHREDLLRISYRIEAQAYRSDLNNAVWELTTAFRAGDINLVDLINRFGQVLLESTQVLSVSSYIELIRAFSTNGHYSLAYFVIAALKKSTLPLTDNAVFYMLLQIGQVCDSRSLNHLLPEITRSDSRVNVISPWKRVHANGLDLPVPASLNVKLLQVLIYAALRCGQPERAEGWLSLLQEMDYGGFRKNHLFRSFLTYYTQQRNWEKGQIWLRRSIEHASTIATYTYKGFVRVVYRMLDLCVTCRKLPEYTIILDAAVKSGISAPIPVRNPNMRKILYARGCSILNEWASLPISEDVSSLTPAEKAEIFVKECGVFLKHISDAPKSASVSPEQEDEGDLVFVPFTRQTSLRYAVRRQLKSDHPVPALGTHQSEVMSDEQARINSRNMHNNEQADTINHLALTATELREQLKRVEESERELTKRSAQLEADLQRKLYVAEQERAEVKAQMEKNSAEFEEQLRESRALLNQLQHLNQLSMEEQAQLRKEVSELRAIARLANEKQQKEKTERSNNDKTKIMHRSSARREQKKITISEPSREPETAADQVSAGSNGASGLDQDFHFYTKSFAYCEPKARSPYRRLRLLPMNHVGRRQRILETQGEDDHPVPPSAHV</sequence>
<name>A0A0D2D8Z0_9EURO</name>
<gene>
    <name evidence="2" type="ORF">PV06_08738</name>
</gene>
<dbReference type="HOGENOM" id="CLU_011375_0_0_1"/>
<feature type="region of interest" description="Disordered" evidence="1">
    <location>
        <begin position="746"/>
        <end position="802"/>
    </location>
</feature>
<accession>A0A0D2D8Z0</accession>
<dbReference type="AlphaFoldDB" id="A0A0D2D8Z0"/>
<dbReference type="Proteomes" id="UP000053342">
    <property type="component" value="Unassembled WGS sequence"/>
</dbReference>
<evidence type="ECO:0000256" key="1">
    <source>
        <dbReference type="SAM" id="MobiDB-lite"/>
    </source>
</evidence>
<dbReference type="EMBL" id="KN847340">
    <property type="protein sequence ID" value="KIW38915.1"/>
    <property type="molecule type" value="Genomic_DNA"/>
</dbReference>
<evidence type="ECO:0000313" key="3">
    <source>
        <dbReference type="Proteomes" id="UP000053342"/>
    </source>
</evidence>
<proteinExistence type="predicted"/>
<reference evidence="2 3" key="1">
    <citation type="submission" date="2015-01" db="EMBL/GenBank/DDBJ databases">
        <title>The Genome Sequence of Exophiala oligosperma CBS72588.</title>
        <authorList>
            <consortium name="The Broad Institute Genomics Platform"/>
            <person name="Cuomo C."/>
            <person name="de Hoog S."/>
            <person name="Gorbushina A."/>
            <person name="Stielow B."/>
            <person name="Teixiera M."/>
            <person name="Abouelleil A."/>
            <person name="Chapman S.B."/>
            <person name="Priest M."/>
            <person name="Young S.K."/>
            <person name="Wortman J."/>
            <person name="Nusbaum C."/>
            <person name="Birren B."/>
        </authorList>
    </citation>
    <scope>NUCLEOTIDE SEQUENCE [LARGE SCALE GENOMIC DNA]</scope>
    <source>
        <strain evidence="2 3">CBS 72588</strain>
    </source>
</reference>
<protein>
    <submittedName>
        <fullName evidence="2">Uncharacterized protein</fullName>
    </submittedName>
</protein>
<dbReference type="VEuPathDB" id="FungiDB:PV06_08738"/>
<evidence type="ECO:0000313" key="2">
    <source>
        <dbReference type="EMBL" id="KIW38915.1"/>
    </source>
</evidence>
<organism evidence="2 3">
    <name type="scientific">Exophiala oligosperma</name>
    <dbReference type="NCBI Taxonomy" id="215243"/>
    <lineage>
        <taxon>Eukaryota</taxon>
        <taxon>Fungi</taxon>
        <taxon>Dikarya</taxon>
        <taxon>Ascomycota</taxon>
        <taxon>Pezizomycotina</taxon>
        <taxon>Eurotiomycetes</taxon>
        <taxon>Chaetothyriomycetidae</taxon>
        <taxon>Chaetothyriales</taxon>
        <taxon>Herpotrichiellaceae</taxon>
        <taxon>Exophiala</taxon>
    </lineage>
</organism>